<dbReference type="InterPro" id="IPR005625">
    <property type="entry name" value="PepSY-ass_TM"/>
</dbReference>
<feature type="transmembrane region" description="Helical" evidence="1">
    <location>
        <begin position="410"/>
        <end position="434"/>
    </location>
</feature>
<feature type="domain" description="PepSY" evidence="2">
    <location>
        <begin position="301"/>
        <end position="336"/>
    </location>
</feature>
<feature type="transmembrane region" description="Helical" evidence="1">
    <location>
        <begin position="367"/>
        <end position="389"/>
    </location>
</feature>
<sequence length="450" mass="51166">MLTRENRNHHANIYQIVWRWHFYAGVIIAPILLILAVTGSIYLFKPQIEAFIYADYYQVQEQGEKLAPSAHTETVLAEYPDAKITKYRPGEDSTRSAEVRALINGESFTFFIDPYTSGIIGKLNDQHRFIDRVEEFHGELMLGTFGDRMVELAACWTLILITTGLYIWFPRKRQKIFGVLIPRFNRNRRILFRDLHAVTGFWLSIAIIFLVLSGLIWSGFWGTKVQTLLTNAGVGYPPSIWVGSAPESGIQTKDIADVPWSAQTMPVPSSNQHSGFIPLSIDDVVHITDKEKIYPTYEVIYPSSAKGVYTVSVFPPQAKDEATMHIDQYSGAILADYRYDNYQPLGKLLAWGITVHKGLEYGVINQIGGFIVCLGIISLVISGWIMWWRRKPRGRLGSPNSPSILTKKRLTILLLIFSIIFPLVGLSVIIIFLLDWTVLRRIPRLKKFLT</sequence>
<dbReference type="InterPro" id="IPR025711">
    <property type="entry name" value="PepSY"/>
</dbReference>
<feature type="domain" description="PepSY" evidence="2">
    <location>
        <begin position="73"/>
        <end position="116"/>
    </location>
</feature>
<protein>
    <submittedName>
        <fullName evidence="3">PepSY-associated TM helix domain-containing protein</fullName>
    </submittedName>
</protein>
<organism evidence="3 4">
    <name type="scientific">Gracilibacillus xinjiangensis</name>
    <dbReference type="NCBI Taxonomy" id="1193282"/>
    <lineage>
        <taxon>Bacteria</taxon>
        <taxon>Bacillati</taxon>
        <taxon>Bacillota</taxon>
        <taxon>Bacilli</taxon>
        <taxon>Bacillales</taxon>
        <taxon>Bacillaceae</taxon>
        <taxon>Gracilibacillus</taxon>
    </lineage>
</organism>
<feature type="transmembrane region" description="Helical" evidence="1">
    <location>
        <begin position="20"/>
        <end position="44"/>
    </location>
</feature>
<evidence type="ECO:0000259" key="2">
    <source>
        <dbReference type="Pfam" id="PF03413"/>
    </source>
</evidence>
<name>A0ABV8WRZ6_9BACI</name>
<gene>
    <name evidence="3" type="ORF">ACFOY7_03770</name>
</gene>
<reference evidence="4" key="1">
    <citation type="journal article" date="2019" name="Int. J. Syst. Evol. Microbiol.">
        <title>The Global Catalogue of Microorganisms (GCM) 10K type strain sequencing project: providing services to taxonomists for standard genome sequencing and annotation.</title>
        <authorList>
            <consortium name="The Broad Institute Genomics Platform"/>
            <consortium name="The Broad Institute Genome Sequencing Center for Infectious Disease"/>
            <person name="Wu L."/>
            <person name="Ma J."/>
        </authorList>
    </citation>
    <scope>NUCLEOTIDE SEQUENCE [LARGE SCALE GENOMIC DNA]</scope>
    <source>
        <strain evidence="4">CCUG 37865</strain>
    </source>
</reference>
<dbReference type="Pfam" id="PF03929">
    <property type="entry name" value="PepSY_TM"/>
    <property type="match status" value="1"/>
</dbReference>
<accession>A0ABV8WRZ6</accession>
<dbReference type="Pfam" id="PF03413">
    <property type="entry name" value="PepSY"/>
    <property type="match status" value="2"/>
</dbReference>
<keyword evidence="1" id="KW-0472">Membrane</keyword>
<keyword evidence="1" id="KW-1133">Transmembrane helix</keyword>
<dbReference type="PANTHER" id="PTHR34219:SF1">
    <property type="entry name" value="PEPSY DOMAIN-CONTAINING PROTEIN"/>
    <property type="match status" value="1"/>
</dbReference>
<dbReference type="EMBL" id="JBHSDT010000003">
    <property type="protein sequence ID" value="MFC4402190.1"/>
    <property type="molecule type" value="Genomic_DNA"/>
</dbReference>
<evidence type="ECO:0000256" key="1">
    <source>
        <dbReference type="SAM" id="Phobius"/>
    </source>
</evidence>
<keyword evidence="1" id="KW-0812">Transmembrane</keyword>
<keyword evidence="4" id="KW-1185">Reference proteome</keyword>
<evidence type="ECO:0000313" key="3">
    <source>
        <dbReference type="EMBL" id="MFC4402190.1"/>
    </source>
</evidence>
<dbReference type="PANTHER" id="PTHR34219">
    <property type="entry name" value="IRON-REGULATED INNER MEMBRANE PROTEIN-RELATED"/>
    <property type="match status" value="1"/>
</dbReference>
<evidence type="ECO:0000313" key="4">
    <source>
        <dbReference type="Proteomes" id="UP001595882"/>
    </source>
</evidence>
<proteinExistence type="predicted"/>
<feature type="transmembrane region" description="Helical" evidence="1">
    <location>
        <begin position="190"/>
        <end position="217"/>
    </location>
</feature>
<dbReference type="Proteomes" id="UP001595882">
    <property type="component" value="Unassembled WGS sequence"/>
</dbReference>
<comment type="caution">
    <text evidence="3">The sequence shown here is derived from an EMBL/GenBank/DDBJ whole genome shotgun (WGS) entry which is preliminary data.</text>
</comment>
<dbReference type="RefSeq" id="WP_390249538.1">
    <property type="nucleotide sequence ID" value="NZ_JBHSDT010000003.1"/>
</dbReference>
<feature type="transmembrane region" description="Helical" evidence="1">
    <location>
        <begin position="149"/>
        <end position="169"/>
    </location>
</feature>